<evidence type="ECO:0000313" key="2">
    <source>
        <dbReference type="EMBL" id="GGZ39151.1"/>
    </source>
</evidence>
<keyword evidence="3" id="KW-1185">Reference proteome</keyword>
<sequence>MSIAKGYLIVEGPGTEHQMSSSAGCTVLAVRTRPAGARTPRKPTRRDRPPFRAGSARPRSTPV</sequence>
<evidence type="ECO:0000313" key="3">
    <source>
        <dbReference type="Proteomes" id="UP000630936"/>
    </source>
</evidence>
<proteinExistence type="predicted"/>
<organism evidence="2 3">
    <name type="scientific">Streptomyces inusitatus</name>
    <dbReference type="NCBI Taxonomy" id="68221"/>
    <lineage>
        <taxon>Bacteria</taxon>
        <taxon>Bacillati</taxon>
        <taxon>Actinomycetota</taxon>
        <taxon>Actinomycetes</taxon>
        <taxon>Kitasatosporales</taxon>
        <taxon>Streptomycetaceae</taxon>
        <taxon>Streptomyces</taxon>
    </lineage>
</organism>
<reference evidence="2" key="1">
    <citation type="journal article" date="2014" name="Int. J. Syst. Evol. Microbiol.">
        <title>Complete genome sequence of Corynebacterium casei LMG S-19264T (=DSM 44701T), isolated from a smear-ripened cheese.</title>
        <authorList>
            <consortium name="US DOE Joint Genome Institute (JGI-PGF)"/>
            <person name="Walter F."/>
            <person name="Albersmeier A."/>
            <person name="Kalinowski J."/>
            <person name="Ruckert C."/>
        </authorList>
    </citation>
    <scope>NUCLEOTIDE SEQUENCE</scope>
    <source>
        <strain evidence="2">JCM 4988</strain>
    </source>
</reference>
<accession>A0A918UWC7</accession>
<evidence type="ECO:0000256" key="1">
    <source>
        <dbReference type="SAM" id="MobiDB-lite"/>
    </source>
</evidence>
<feature type="region of interest" description="Disordered" evidence="1">
    <location>
        <begin position="31"/>
        <end position="63"/>
    </location>
</feature>
<dbReference type="EMBL" id="BMWG01000011">
    <property type="protein sequence ID" value="GGZ39151.1"/>
    <property type="molecule type" value="Genomic_DNA"/>
</dbReference>
<dbReference type="RefSeq" id="WP_229869192.1">
    <property type="nucleotide sequence ID" value="NZ_BMWG01000011.1"/>
</dbReference>
<protein>
    <submittedName>
        <fullName evidence="2">Uncharacterized protein</fullName>
    </submittedName>
</protein>
<gene>
    <name evidence="2" type="ORF">GCM10010387_36560</name>
</gene>
<reference evidence="2" key="2">
    <citation type="submission" date="2020-09" db="EMBL/GenBank/DDBJ databases">
        <authorList>
            <person name="Sun Q."/>
            <person name="Ohkuma M."/>
        </authorList>
    </citation>
    <scope>NUCLEOTIDE SEQUENCE</scope>
    <source>
        <strain evidence="2">JCM 4988</strain>
    </source>
</reference>
<dbReference type="Proteomes" id="UP000630936">
    <property type="component" value="Unassembled WGS sequence"/>
</dbReference>
<dbReference type="AlphaFoldDB" id="A0A918UWC7"/>
<name>A0A918UWC7_9ACTN</name>
<comment type="caution">
    <text evidence="2">The sequence shown here is derived from an EMBL/GenBank/DDBJ whole genome shotgun (WGS) entry which is preliminary data.</text>
</comment>